<evidence type="ECO:0000313" key="7">
    <source>
        <dbReference type="EMBL" id="XBO72769.1"/>
    </source>
</evidence>
<evidence type="ECO:0000259" key="6">
    <source>
        <dbReference type="PROSITE" id="PS51387"/>
    </source>
</evidence>
<dbReference type="FunFam" id="1.10.45.10:FF:000001">
    <property type="entry name" value="D-lactate dehydrogenase mitochondrial"/>
    <property type="match status" value="1"/>
</dbReference>
<comment type="similarity">
    <text evidence="2">Belongs to the FAD-binding oxidoreductase/transferase type 4 family.</text>
</comment>
<dbReference type="InterPro" id="IPR016169">
    <property type="entry name" value="FAD-bd_PCMH_sub2"/>
</dbReference>
<keyword evidence="3" id="KW-0285">Flavoprotein</keyword>
<keyword evidence="5" id="KW-0560">Oxidoreductase</keyword>
<dbReference type="PROSITE" id="PS51387">
    <property type="entry name" value="FAD_PCMH"/>
    <property type="match status" value="1"/>
</dbReference>
<name>A0AAU7KMF3_9GAMM</name>
<gene>
    <name evidence="7" type="ORF">NFG58_08745</name>
</gene>
<proteinExistence type="inferred from homology"/>
<dbReference type="Gene3D" id="1.10.45.10">
    <property type="entry name" value="Vanillyl-alcohol Oxidase, Chain A, domain 4"/>
    <property type="match status" value="1"/>
</dbReference>
<accession>A0AAU7KMF3</accession>
<dbReference type="InterPro" id="IPR036318">
    <property type="entry name" value="FAD-bd_PCMH-like_sf"/>
</dbReference>
<dbReference type="Gene3D" id="3.30.70.2190">
    <property type="match status" value="1"/>
</dbReference>
<dbReference type="InterPro" id="IPR004113">
    <property type="entry name" value="FAD-bd_oxidored_4_C"/>
</dbReference>
<dbReference type="GO" id="GO:0022904">
    <property type="term" value="P:respiratory electron transport chain"/>
    <property type="evidence" value="ECO:0007669"/>
    <property type="project" value="TreeGrafter"/>
</dbReference>
<dbReference type="Gene3D" id="3.30.70.2740">
    <property type="match status" value="1"/>
</dbReference>
<protein>
    <submittedName>
        <fullName evidence="7">FAD-binding oxidoreductase</fullName>
    </submittedName>
</protein>
<dbReference type="InterPro" id="IPR051264">
    <property type="entry name" value="FAD-oxidored/transferase_4"/>
</dbReference>
<dbReference type="InterPro" id="IPR016164">
    <property type="entry name" value="FAD-linked_Oxase-like_C"/>
</dbReference>
<reference evidence="7" key="1">
    <citation type="submission" date="2022-06" db="EMBL/GenBank/DDBJ databases">
        <title>A novel DMS-producing enzyme.</title>
        <authorList>
            <person name="Zhang Y."/>
        </authorList>
    </citation>
    <scope>NUCLEOTIDE SEQUENCE</scope>
    <source>
        <strain evidence="7">RT37</strain>
    </source>
</reference>
<dbReference type="GO" id="GO:0016491">
    <property type="term" value="F:oxidoreductase activity"/>
    <property type="evidence" value="ECO:0007669"/>
    <property type="project" value="UniProtKB-KW"/>
</dbReference>
<evidence type="ECO:0000256" key="1">
    <source>
        <dbReference type="ARBA" id="ARBA00001974"/>
    </source>
</evidence>
<dbReference type="SUPFAM" id="SSF56176">
    <property type="entry name" value="FAD-binding/transporter-associated domain-like"/>
    <property type="match status" value="1"/>
</dbReference>
<dbReference type="InterPro" id="IPR016171">
    <property type="entry name" value="Vanillyl_alc_oxidase_C-sub2"/>
</dbReference>
<evidence type="ECO:0000256" key="4">
    <source>
        <dbReference type="ARBA" id="ARBA00022827"/>
    </source>
</evidence>
<dbReference type="EMBL" id="CP098827">
    <property type="protein sequence ID" value="XBO72769.1"/>
    <property type="molecule type" value="Genomic_DNA"/>
</dbReference>
<keyword evidence="4" id="KW-0274">FAD</keyword>
<dbReference type="AlphaFoldDB" id="A0AAU7KMF3"/>
<feature type="domain" description="FAD-binding PCMH-type" evidence="6">
    <location>
        <begin position="45"/>
        <end position="224"/>
    </location>
</feature>
<sequence length="476" mass="51109">MAVTSQQLSSSLATLIETLRERLGAAQVLTGDDVASRQVDWLSGAPCRAAAIVRPGTPEQVAEVLALCHQARQPIVTHGGLTGLVHGAEAAPDELALSLERLAAIEEIDPVAGTITVQAGAPLQKVQEAAREVGMQFALDLGARGSCSIGGNIATNAGGNRVIRYGMMRQQVLGLEAVLADGQVISAMSPMLKNNAGYDLKQLFIGSEGTLGVVTRAVLKLQPALGDTRTALVACPDFTSMTSLLAHLRDSLGGSLAAFEAMWQNHFALITEQERHQPPLDTDAPYYALVESLANDEDHHRQQFEAALEASVEQGWVVDAAIAQSESQRDKLWAIRDDIEGLVEALSPIMAFDVSLPIGEMQDYVAEVQARLEARWPQVRLAVFGHLGDGNLHLSVGVGSDDPDTRHEVEACLYEPLARVKGSISAEHGIGLEKRDWLAISRSPEELALMATLKRTLDPHGLLNRHKVVPWTALQT</sequence>
<evidence type="ECO:0000256" key="2">
    <source>
        <dbReference type="ARBA" id="ARBA00008000"/>
    </source>
</evidence>
<evidence type="ECO:0000256" key="5">
    <source>
        <dbReference type="ARBA" id="ARBA00023002"/>
    </source>
</evidence>
<dbReference type="InterPro" id="IPR016166">
    <property type="entry name" value="FAD-bd_PCMH"/>
</dbReference>
<dbReference type="GO" id="GO:0071949">
    <property type="term" value="F:FAD binding"/>
    <property type="evidence" value="ECO:0007669"/>
    <property type="project" value="InterPro"/>
</dbReference>
<dbReference type="Gene3D" id="3.30.465.10">
    <property type="match status" value="1"/>
</dbReference>
<dbReference type="SUPFAM" id="SSF55103">
    <property type="entry name" value="FAD-linked oxidases, C-terminal domain"/>
    <property type="match status" value="1"/>
</dbReference>
<dbReference type="InterPro" id="IPR006094">
    <property type="entry name" value="Oxid_FAD_bind_N"/>
</dbReference>
<dbReference type="PANTHER" id="PTHR43716">
    <property type="entry name" value="D-2-HYDROXYGLUTARATE DEHYDROGENASE, MITOCHONDRIAL"/>
    <property type="match status" value="1"/>
</dbReference>
<comment type="cofactor">
    <cofactor evidence="1">
        <name>FAD</name>
        <dbReference type="ChEBI" id="CHEBI:57692"/>
    </cofactor>
</comment>
<dbReference type="RefSeq" id="WP_348827994.1">
    <property type="nucleotide sequence ID" value="NZ_CP098827.1"/>
</dbReference>
<dbReference type="PANTHER" id="PTHR43716:SF1">
    <property type="entry name" value="D-2-HYDROXYGLUTARATE DEHYDROGENASE, MITOCHONDRIAL"/>
    <property type="match status" value="1"/>
</dbReference>
<dbReference type="Pfam" id="PF02913">
    <property type="entry name" value="FAD-oxidase_C"/>
    <property type="match status" value="1"/>
</dbReference>
<dbReference type="Pfam" id="PF01565">
    <property type="entry name" value="FAD_binding_4"/>
    <property type="match status" value="1"/>
</dbReference>
<organism evidence="7">
    <name type="scientific">Halomonas sp. RT37</name>
    <dbReference type="NCBI Taxonomy" id="2950872"/>
    <lineage>
        <taxon>Bacteria</taxon>
        <taxon>Pseudomonadati</taxon>
        <taxon>Pseudomonadota</taxon>
        <taxon>Gammaproteobacteria</taxon>
        <taxon>Oceanospirillales</taxon>
        <taxon>Halomonadaceae</taxon>
        <taxon>Halomonas</taxon>
    </lineage>
</organism>
<evidence type="ECO:0000256" key="3">
    <source>
        <dbReference type="ARBA" id="ARBA00022630"/>
    </source>
</evidence>